<reference evidence="1" key="1">
    <citation type="submission" date="2016-08" db="EMBL/GenBank/DDBJ databases">
        <title>The complete mitochondrial genome of Dunaliella salina strain SQ.</title>
        <authorList>
            <person name="Magdaleno D.A."/>
            <person name="Lopez H."/>
            <person name="Stephano J.L."/>
        </authorList>
    </citation>
    <scope>NUCLEOTIDE SEQUENCE</scope>
    <source>
        <strain evidence="1">SQ</strain>
    </source>
</reference>
<keyword evidence="1" id="KW-0540">Nuclease</keyword>
<dbReference type="EMBL" id="KX641170">
    <property type="protein sequence ID" value="AOO35688.1"/>
    <property type="molecule type" value="Genomic_DNA"/>
</dbReference>
<protein>
    <submittedName>
        <fullName evidence="1">GIY-YIG homing endonuclease</fullName>
    </submittedName>
</protein>
<evidence type="ECO:0000313" key="1">
    <source>
        <dbReference type="EMBL" id="AOO35688.1"/>
    </source>
</evidence>
<name>A0A1C9FRX4_DUNSA</name>
<keyword evidence="1" id="KW-0378">Hydrolase</keyword>
<sequence length="175" mass="20483">MPICGAIFKYGITNFELFVLEVVSLPFIEELPFKEAHWYSVIKSSYNVDLNFLSQTNTQFGRQVYSEVRKKASEAMKGSLETRQKIRDALKGRPFSEELKIKAYEASTTKKTVYCYDYDSNKLLFIYEGYKFMSRTAPFKISPKTIYNKIDKNKPHYCLIHGVNYKLRFSSKKLD</sequence>
<organism evidence="1">
    <name type="scientific">Dunaliella salina</name>
    <name type="common">Green alga</name>
    <name type="synonym">Protococcus salinus</name>
    <dbReference type="NCBI Taxonomy" id="3046"/>
    <lineage>
        <taxon>Eukaryota</taxon>
        <taxon>Viridiplantae</taxon>
        <taxon>Chlorophyta</taxon>
        <taxon>core chlorophytes</taxon>
        <taxon>Chlorophyceae</taxon>
        <taxon>CS clade</taxon>
        <taxon>Chlamydomonadales</taxon>
        <taxon>Dunaliellaceae</taxon>
        <taxon>Dunaliella</taxon>
    </lineage>
</organism>
<accession>A0A1C9FRX4</accession>
<dbReference type="GO" id="GO:0004519">
    <property type="term" value="F:endonuclease activity"/>
    <property type="evidence" value="ECO:0007669"/>
    <property type="project" value="UniProtKB-KW"/>
</dbReference>
<gene>
    <name evidence="1" type="primary">orf175</name>
</gene>
<keyword evidence="1" id="KW-0496">Mitochondrion</keyword>
<geneLocation type="mitochondrion" evidence="1"/>
<dbReference type="SUPFAM" id="SSF64496">
    <property type="entry name" value="DNA-binding domain of intron-encoded endonucleases"/>
    <property type="match status" value="1"/>
</dbReference>
<keyword evidence="1" id="KW-0255">Endonuclease</keyword>
<proteinExistence type="predicted"/>
<dbReference type="AlphaFoldDB" id="A0A1C9FRX4"/>